<gene>
    <name evidence="2" type="primary">11</name>
    <name evidence="2" type="ORF">PBI_RYAN_11</name>
</gene>
<organism evidence="2 3">
    <name type="scientific">Arthrobacter phage Ryan</name>
    <dbReference type="NCBI Taxonomy" id="2419968"/>
    <lineage>
        <taxon>Viruses</taxon>
        <taxon>Duplodnaviria</taxon>
        <taxon>Heunggongvirae</taxon>
        <taxon>Uroviricota</taxon>
        <taxon>Caudoviricetes</taxon>
        <taxon>Daemsvirinae</taxon>
        <taxon>Nanditavirus</taxon>
        <taxon>Nanditavirus ryan</taxon>
    </lineage>
</organism>
<protein>
    <submittedName>
        <fullName evidence="2">Uncharacterized protein</fullName>
    </submittedName>
</protein>
<dbReference type="Proteomes" id="UP000280567">
    <property type="component" value="Segment"/>
</dbReference>
<dbReference type="GeneID" id="80034009"/>
<evidence type="ECO:0000313" key="2">
    <source>
        <dbReference type="EMBL" id="AYN59005.1"/>
    </source>
</evidence>
<feature type="region of interest" description="Disordered" evidence="1">
    <location>
        <begin position="35"/>
        <end position="87"/>
    </location>
</feature>
<reference evidence="2 3" key="1">
    <citation type="submission" date="2018-09" db="EMBL/GenBank/DDBJ databases">
        <authorList>
            <person name="Rimple P.A."/>
            <person name="Stoner T.H."/>
            <person name="Garlena R.A."/>
            <person name="Russell D.A."/>
            <person name="Pope W.H."/>
            <person name="Jacobs-Sera D."/>
            <person name="Hatfull G.F."/>
        </authorList>
    </citation>
    <scope>NUCLEOTIDE SEQUENCE [LARGE SCALE GENOMIC DNA]</scope>
</reference>
<evidence type="ECO:0000256" key="1">
    <source>
        <dbReference type="SAM" id="MobiDB-lite"/>
    </source>
</evidence>
<dbReference type="KEGG" id="vg:80034009"/>
<keyword evidence="3" id="KW-1185">Reference proteome</keyword>
<sequence length="87" mass="8788">MATNQHIVKATLIVVRADDTEHYLEKGATLPEGVTAADRKRLTEAGLIEKAPAPEKTSTPATGSGDGSQASTPATGSGDGSQASAPK</sequence>
<evidence type="ECO:0000313" key="3">
    <source>
        <dbReference type="Proteomes" id="UP000280567"/>
    </source>
</evidence>
<feature type="compositionally biased region" description="Polar residues" evidence="1">
    <location>
        <begin position="56"/>
        <end position="87"/>
    </location>
</feature>
<dbReference type="EMBL" id="MH834627">
    <property type="protein sequence ID" value="AYN59005.1"/>
    <property type="molecule type" value="Genomic_DNA"/>
</dbReference>
<dbReference type="RefSeq" id="YP_010760907.1">
    <property type="nucleotide sequence ID" value="NC_073589.1"/>
</dbReference>
<proteinExistence type="predicted"/>
<name>A0A3G2KJ12_9CAUD</name>
<accession>A0A3G2KJ12</accession>